<protein>
    <submittedName>
        <fullName evidence="1">Uncharacterized protein</fullName>
    </submittedName>
</protein>
<dbReference type="Proteomes" id="UP000584374">
    <property type="component" value="Unassembled WGS sequence"/>
</dbReference>
<evidence type="ECO:0000313" key="1">
    <source>
        <dbReference type="EMBL" id="MBB5154959.1"/>
    </source>
</evidence>
<dbReference type="EMBL" id="JACHIW010000001">
    <property type="protein sequence ID" value="MBB5154959.1"/>
    <property type="molecule type" value="Genomic_DNA"/>
</dbReference>
<sequence length="105" mass="11377">MANVEFRLDHQGLAALLRGPEVHDLIMDRARGGAQFAQRIAPRRTGEYAANLRAEDGGLGGRRNDRPVGLIVATAPHSAAVEWGNECQPHAYHVLSRTIDIVEAG</sequence>
<dbReference type="RefSeq" id="WP_184726387.1">
    <property type="nucleotide sequence ID" value="NZ_JACHIW010000001.1"/>
</dbReference>
<evidence type="ECO:0000313" key="2">
    <source>
        <dbReference type="Proteomes" id="UP000584374"/>
    </source>
</evidence>
<proteinExistence type="predicted"/>
<gene>
    <name evidence="1" type="ORF">BJ970_002493</name>
</gene>
<reference evidence="1 2" key="1">
    <citation type="submission" date="2020-08" db="EMBL/GenBank/DDBJ databases">
        <title>Sequencing the genomes of 1000 actinobacteria strains.</title>
        <authorList>
            <person name="Klenk H.-P."/>
        </authorList>
    </citation>
    <scope>NUCLEOTIDE SEQUENCE [LARGE SCALE GENOMIC DNA]</scope>
    <source>
        <strain evidence="1 2">DSM 45584</strain>
    </source>
</reference>
<organism evidence="1 2">
    <name type="scientific">Saccharopolyspora phatthalungensis</name>
    <dbReference type="NCBI Taxonomy" id="664693"/>
    <lineage>
        <taxon>Bacteria</taxon>
        <taxon>Bacillati</taxon>
        <taxon>Actinomycetota</taxon>
        <taxon>Actinomycetes</taxon>
        <taxon>Pseudonocardiales</taxon>
        <taxon>Pseudonocardiaceae</taxon>
        <taxon>Saccharopolyspora</taxon>
    </lineage>
</organism>
<dbReference type="AlphaFoldDB" id="A0A840Q8L5"/>
<comment type="caution">
    <text evidence="1">The sequence shown here is derived from an EMBL/GenBank/DDBJ whole genome shotgun (WGS) entry which is preliminary data.</text>
</comment>
<name>A0A840Q8L5_9PSEU</name>
<keyword evidence="2" id="KW-1185">Reference proteome</keyword>
<accession>A0A840Q8L5</accession>